<evidence type="ECO:0000313" key="5">
    <source>
        <dbReference type="RefSeq" id="XP_065676505.1"/>
    </source>
</evidence>
<keyword evidence="1" id="KW-0175">Coiled coil</keyword>
<sequence>MIANFFLLTVCVVYNEAYVDITDDLDYAGVSGIFIPIKANLNTKDSDELTARQIPEAIEQAKSFLNEILSVADLLNKIKSAYREKKTEIEFYSGCIVDITFHDSSYTITAERPKCTYGLNLGKVVTKLFKSFNIDILSSGFIQSNKLILRSLSIEENHVSINAKYSGTYSHFQSMLRLAGISLQLDIPRNAPKKFKFVLRGWLNNFETSVKCDLQKKKSAQISIQVPSTTVENFIKTWGLQPSDLINSAFPFDKVKNAEISGSVTATFNTINKHFQLLAQFQYKDEVIDLSVNLILDKPKGEPVSVAFIANLGSIANIVDYLKQKFNYNGPDFIKHLITSGTLSISNKKIKMMPNRLMSNGKRMRSVKSGVHIYIKTDMKTALQNCADKPAPQRRVEVTESKNKKNQLITISILKTGVVIELPKNFTQDLKVLMKCFLKEMNIYVQTVVVPEFLENSKQDNAFYISELSFLNEEFKLTVAYNGDIDVPFLGLKISKPSLAISKKKGKDEPWIFKGHAEVISEELEDTSNKGNIDFTFDTKQNFEVNIKIPALEIKSLAKYFGVEPFEGGNKNLEERFSFGINDLYINGKLNLKERNGELTVTASPVINGMTGLKLAVLIWKLKEPQNSKSVGIAFGLVMKNLRLDRALKKFAGVEMPESWLSDVSIVMLASTADKDYCKNKDNENLPECEKPSKKSSSNSKRSDDEDTDDMDADNEDTENGDTEDGDNNELKNTHFETIEELRKIKIVQGLVLEASVRLENKDKCLGNGICEFLFTRGIKELSLKGAITSSSFRLEASISGEIKLGEESDVLLKEISLVLQFGSSGNKISVSCKFHTKNPKLEITGVIELDLCGKLKIVGTMAGMIEKPFNIEWLAFGNLSLSIGLDLKTALPSIEMGAEIWIGNLNGNSQELFKFQGYFGFDTANPLNSFFYARSFGADLTLENILRALGSTKTLPEMIASSGFIGEFIVAVSFYSDDINIPGLEFSVPPGYMLKGKISVFGYNIACDLKFNPREKAFFLNAMFDPINDWGAGAIQLYRSADEPESGPVLYININSNTFEVCIRGYISILGITASVDIQITNNKFTFEVHGNLFNVLTMSITIEASYANKRLESFKFNGCVGVGVIGEVTEAAKKVIEDARKKANDLFEAAQNTLAEVKRDIEAVRAQMGKWKKGLNDYRDKLKAREKQLQEVRKKKSGNCFKKCGTVCVPFFGWKDNCTYVWGYPVGCVTWDNCKWQAPNFVCIATCEIENKLTQFTSWAEQLGLKIMAGLTHIGDLFVDAAQRMTSIADGVVNLAQGLVDFAKKATDEILKAAADLMTIEISNICLNAEIDPNSKTCAGVNLEGSYMKRNFAFKGTMCFDSSAFASLGSTATKIAEPKIDKVNEASAIVNAKSNDVKLACKNMDTEAKRFENNVQTATTAEIKKRSHVPTEEEVRLHKLIYDPLPNVNLRSDETNSALKNVVPWEYLSAEYINNQVVFYRNNVSVRHKIPNEESGDFCHQHQNVLSRYGTIADSFTSAISNANKAKEGYMNKKKSYLNELDYLNGLVRSGPLNNMTLDEQQDILHWRDYTESHVKSFIDKATAAFHGRRRDSINHVRQVLSNAVESDRGVKLPEYIKYLHSLAVKADKKSQIDTKPYKDNSISLHHIKEILLSVASDDHMPSIELAKSIGKVQKMLSDMKRSSIPCAA</sequence>
<proteinExistence type="predicted"/>
<evidence type="ECO:0000313" key="4">
    <source>
        <dbReference type="Proteomes" id="UP001652625"/>
    </source>
</evidence>
<protein>
    <submittedName>
        <fullName evidence="5">Uncharacterized protein LOC136092364 isoform X3</fullName>
    </submittedName>
</protein>
<feature type="compositionally biased region" description="Basic and acidic residues" evidence="2">
    <location>
        <begin position="681"/>
        <end position="693"/>
    </location>
</feature>
<keyword evidence="4" id="KW-1185">Reference proteome</keyword>
<feature type="region of interest" description="Disordered" evidence="2">
    <location>
        <begin position="681"/>
        <end position="731"/>
    </location>
</feature>
<organism evidence="4 5">
    <name type="scientific">Hydra vulgaris</name>
    <name type="common">Hydra</name>
    <name type="synonym">Hydra attenuata</name>
    <dbReference type="NCBI Taxonomy" id="6087"/>
    <lineage>
        <taxon>Eukaryota</taxon>
        <taxon>Metazoa</taxon>
        <taxon>Cnidaria</taxon>
        <taxon>Hydrozoa</taxon>
        <taxon>Hydroidolina</taxon>
        <taxon>Anthoathecata</taxon>
        <taxon>Aplanulata</taxon>
        <taxon>Hydridae</taxon>
        <taxon>Hydra</taxon>
    </lineage>
</organism>
<evidence type="ECO:0000256" key="1">
    <source>
        <dbReference type="SAM" id="Coils"/>
    </source>
</evidence>
<dbReference type="Proteomes" id="UP001652625">
    <property type="component" value="Chromosome 15"/>
</dbReference>
<evidence type="ECO:0000256" key="3">
    <source>
        <dbReference type="SAM" id="SignalP"/>
    </source>
</evidence>
<gene>
    <name evidence="5" type="primary">LOC136092364</name>
</gene>
<feature type="compositionally biased region" description="Acidic residues" evidence="2">
    <location>
        <begin position="705"/>
        <end position="728"/>
    </location>
</feature>
<dbReference type="RefSeq" id="XP_065676505.1">
    <property type="nucleotide sequence ID" value="XM_065820433.1"/>
</dbReference>
<reference evidence="5" key="1">
    <citation type="submission" date="2025-08" db="UniProtKB">
        <authorList>
            <consortium name="RefSeq"/>
        </authorList>
    </citation>
    <scope>IDENTIFICATION</scope>
</reference>
<dbReference type="GeneID" id="136092364"/>
<feature type="signal peptide" evidence="3">
    <location>
        <begin position="1"/>
        <end position="17"/>
    </location>
</feature>
<keyword evidence="3" id="KW-0732">Signal</keyword>
<evidence type="ECO:0000256" key="2">
    <source>
        <dbReference type="SAM" id="MobiDB-lite"/>
    </source>
</evidence>
<feature type="chain" id="PRO_5047513647" evidence="3">
    <location>
        <begin position="18"/>
        <end position="1691"/>
    </location>
</feature>
<name>A0ABM4DPJ0_HYDVU</name>
<feature type="coiled-coil region" evidence="1">
    <location>
        <begin position="1138"/>
        <end position="1197"/>
    </location>
</feature>
<accession>A0ABM4DPJ0</accession>